<dbReference type="PROSITE" id="PS51337">
    <property type="entry name" value="B12_BINDING_NTER"/>
    <property type="match status" value="1"/>
</dbReference>
<evidence type="ECO:0000256" key="4">
    <source>
        <dbReference type="ARBA" id="ARBA00005178"/>
    </source>
</evidence>
<dbReference type="InterPro" id="IPR011822">
    <property type="entry name" value="MetH"/>
</dbReference>
<dbReference type="PROSITE" id="PS50974">
    <property type="entry name" value="ADOMET_ACTIVATION"/>
    <property type="match status" value="1"/>
</dbReference>
<evidence type="ECO:0000256" key="22">
    <source>
        <dbReference type="PIRSR" id="PIRSR000381-1"/>
    </source>
</evidence>
<dbReference type="Pfam" id="PF02310">
    <property type="entry name" value="B12-binding"/>
    <property type="match status" value="1"/>
</dbReference>
<comment type="similarity">
    <text evidence="5">Belongs to the vitamin-B12 dependent methionine synthase family.</text>
</comment>
<dbReference type="SUPFAM" id="SSF82282">
    <property type="entry name" value="Homocysteine S-methyltransferase"/>
    <property type="match status" value="1"/>
</dbReference>
<evidence type="ECO:0000259" key="29">
    <source>
        <dbReference type="PROSITE" id="PS51337"/>
    </source>
</evidence>
<keyword evidence="11 21" id="KW-0808">Transferase</keyword>
<dbReference type="InterPro" id="IPR011005">
    <property type="entry name" value="Dihydropteroate_synth-like_sf"/>
</dbReference>
<comment type="domain">
    <text evidence="21">Modular enzyme with four functionally distinct domains. The isolated Hcy-binding domain catalyzes methyl transfer from free methylcobalamin to homocysteine. The Hcy-binding domain in association with the pterin-binding domain catalyzes the methylation of cob(I)alamin by methyltetrahydrofolate and the methylation of homocysteine. The B12-binding domain binds the cofactor. The AdoMet activation domain binds S-adenosyl-L-methionine. Under aerobic conditions cob(I)alamin can be converted to inactive cob(II)alamin. Reductive methylation by S-adenosyl-L-methionine and flavodoxin regenerates methylcobalamin.</text>
</comment>
<dbReference type="PANTHER" id="PTHR45833">
    <property type="entry name" value="METHIONINE SYNTHASE"/>
    <property type="match status" value="1"/>
</dbReference>
<evidence type="ECO:0000256" key="17">
    <source>
        <dbReference type="ARBA" id="ARBA00023285"/>
    </source>
</evidence>
<dbReference type="FunFam" id="3.20.20.330:FF:000001">
    <property type="entry name" value="Methionine synthase"/>
    <property type="match status" value="1"/>
</dbReference>
<dbReference type="CDD" id="cd00740">
    <property type="entry name" value="MeTr"/>
    <property type="match status" value="1"/>
</dbReference>
<dbReference type="Pfam" id="PF02607">
    <property type="entry name" value="B12-binding_2"/>
    <property type="match status" value="1"/>
</dbReference>
<dbReference type="GO" id="GO:0008270">
    <property type="term" value="F:zinc ion binding"/>
    <property type="evidence" value="ECO:0007669"/>
    <property type="project" value="UniProtKB-UniRule"/>
</dbReference>
<keyword evidence="13 21" id="KW-0479">Metal-binding</keyword>
<evidence type="ECO:0000256" key="14">
    <source>
        <dbReference type="ARBA" id="ARBA00022737"/>
    </source>
</evidence>
<evidence type="ECO:0000256" key="15">
    <source>
        <dbReference type="ARBA" id="ARBA00022833"/>
    </source>
</evidence>
<dbReference type="Proteomes" id="UP000232149">
    <property type="component" value="Unassembled WGS sequence"/>
</dbReference>
<evidence type="ECO:0000256" key="12">
    <source>
        <dbReference type="ARBA" id="ARBA00022691"/>
    </source>
</evidence>
<dbReference type="InterPro" id="IPR000489">
    <property type="entry name" value="Pterin-binding_dom"/>
</dbReference>
<evidence type="ECO:0000256" key="19">
    <source>
        <dbReference type="ARBA" id="ARBA00031040"/>
    </source>
</evidence>
<evidence type="ECO:0000256" key="8">
    <source>
        <dbReference type="ARBA" id="ARBA00022603"/>
    </source>
</evidence>
<feature type="domain" description="Hcy-binding" evidence="25">
    <location>
        <begin position="13"/>
        <end position="333"/>
    </location>
</feature>
<keyword evidence="32" id="KW-1185">Reference proteome</keyword>
<dbReference type="Gene3D" id="3.40.50.280">
    <property type="entry name" value="Cobalamin-binding domain"/>
    <property type="match status" value="1"/>
</dbReference>
<dbReference type="Pfam" id="PF00809">
    <property type="entry name" value="Pterin_bind"/>
    <property type="match status" value="1"/>
</dbReference>
<evidence type="ECO:0000256" key="2">
    <source>
        <dbReference type="ARBA" id="ARBA00001947"/>
    </source>
</evidence>
<evidence type="ECO:0000256" key="21">
    <source>
        <dbReference type="PIRNR" id="PIRNR000381"/>
    </source>
</evidence>
<dbReference type="SUPFAM" id="SSF47644">
    <property type="entry name" value="Methionine synthase domain"/>
    <property type="match status" value="1"/>
</dbReference>
<evidence type="ECO:0000256" key="16">
    <source>
        <dbReference type="ARBA" id="ARBA00023167"/>
    </source>
</evidence>
<dbReference type="CDD" id="cd02069">
    <property type="entry name" value="methionine_synthase_B12_BD"/>
    <property type="match status" value="1"/>
</dbReference>
<dbReference type="NCBIfam" id="TIGR02082">
    <property type="entry name" value="metH"/>
    <property type="match status" value="1"/>
</dbReference>
<dbReference type="InterPro" id="IPR003759">
    <property type="entry name" value="Cbl-bd_cap"/>
</dbReference>
<feature type="binding site" evidence="23">
    <location>
        <begin position="1202"/>
        <end position="1203"/>
    </location>
    <ligand>
        <name>S-adenosyl-L-methionine</name>
        <dbReference type="ChEBI" id="CHEBI:59789"/>
    </ligand>
</feature>
<dbReference type="Pfam" id="PF02965">
    <property type="entry name" value="Met_synt_B12"/>
    <property type="match status" value="1"/>
</dbReference>
<dbReference type="Gene3D" id="1.10.1240.10">
    <property type="entry name" value="Methionine synthase domain"/>
    <property type="match status" value="1"/>
</dbReference>
<evidence type="ECO:0000256" key="24">
    <source>
        <dbReference type="PROSITE-ProRule" id="PRU00333"/>
    </source>
</evidence>
<dbReference type="PROSITE" id="PS50972">
    <property type="entry name" value="PTERIN_BINDING"/>
    <property type="match status" value="1"/>
</dbReference>
<dbReference type="InterPro" id="IPR037010">
    <property type="entry name" value="VitB12-dep_Met_synth_activ_sf"/>
</dbReference>
<dbReference type="EMBL" id="NPDV01000013">
    <property type="protein sequence ID" value="PJZ52477.1"/>
    <property type="molecule type" value="Genomic_DNA"/>
</dbReference>
<gene>
    <name evidence="31" type="ORF">CH376_02055</name>
    <name evidence="30" type="ORF">CH380_15040</name>
</gene>
<evidence type="ECO:0000256" key="6">
    <source>
        <dbReference type="ARBA" id="ARBA00012032"/>
    </source>
</evidence>
<dbReference type="InterPro" id="IPR006158">
    <property type="entry name" value="Cobalamin-bd"/>
</dbReference>
<feature type="binding site" description="axial binding residue" evidence="22">
    <location>
        <position position="768"/>
    </location>
    <ligand>
        <name>methylcob(III)alamin</name>
        <dbReference type="ChEBI" id="CHEBI:28115"/>
    </ligand>
    <ligandPart>
        <name>Co</name>
        <dbReference type="ChEBI" id="CHEBI:27638"/>
    </ligandPart>
</feature>
<reference evidence="32 33" key="1">
    <citation type="submission" date="2017-07" db="EMBL/GenBank/DDBJ databases">
        <title>Leptospira spp. isolated from tropical soils.</title>
        <authorList>
            <person name="Thibeaux R."/>
            <person name="Iraola G."/>
            <person name="Ferres I."/>
            <person name="Bierque E."/>
            <person name="Girault D."/>
            <person name="Soupe-Gilbert M.-E."/>
            <person name="Picardeau M."/>
            <person name="Goarant C."/>
        </authorList>
    </citation>
    <scope>NUCLEOTIDE SEQUENCE [LARGE SCALE GENOMIC DNA]</scope>
    <source>
        <strain evidence="30 33">FH2-B-C1</strain>
        <strain evidence="31 32">FH2-B-D1</strain>
    </source>
</reference>
<feature type="binding site" evidence="23">
    <location>
        <begin position="765"/>
        <end position="769"/>
    </location>
    <ligand>
        <name>methylcob(III)alamin</name>
        <dbReference type="ChEBI" id="CHEBI:28115"/>
    </ligand>
</feature>
<feature type="binding site" evidence="23">
    <location>
        <position position="957"/>
    </location>
    <ligand>
        <name>S-adenosyl-L-methionine</name>
        <dbReference type="ChEBI" id="CHEBI:59789"/>
    </ligand>
</feature>
<dbReference type="Gene3D" id="1.10.288.10">
    <property type="entry name" value="Cobalamin-dependent Methionine Synthase, domain 2"/>
    <property type="match status" value="1"/>
</dbReference>
<feature type="binding site" evidence="23">
    <location>
        <position position="869"/>
    </location>
    <ligand>
        <name>methylcob(III)alamin</name>
        <dbReference type="ChEBI" id="CHEBI:28115"/>
    </ligand>
</feature>
<dbReference type="SUPFAM" id="SSF52242">
    <property type="entry name" value="Cobalamin (vitamin B12)-binding domain"/>
    <property type="match status" value="1"/>
</dbReference>
<dbReference type="FunFam" id="3.40.50.280:FF:000001">
    <property type="entry name" value="Methionine synthase"/>
    <property type="match status" value="1"/>
</dbReference>
<comment type="cofactor">
    <cofactor evidence="2 21 24">
        <name>Zn(2+)</name>
        <dbReference type="ChEBI" id="CHEBI:29105"/>
    </cofactor>
</comment>
<comment type="catalytic activity">
    <reaction evidence="1 21">
        <text>(6S)-5-methyl-5,6,7,8-tetrahydrofolate + L-homocysteine = (6S)-5,6,7,8-tetrahydrofolate + L-methionine</text>
        <dbReference type="Rhea" id="RHEA:11172"/>
        <dbReference type="ChEBI" id="CHEBI:18608"/>
        <dbReference type="ChEBI" id="CHEBI:57453"/>
        <dbReference type="ChEBI" id="CHEBI:57844"/>
        <dbReference type="ChEBI" id="CHEBI:58199"/>
        <dbReference type="EC" id="2.1.1.13"/>
    </reaction>
</comment>
<dbReference type="FunFam" id="1.10.1240.10:FF:000001">
    <property type="entry name" value="Methionine synthase"/>
    <property type="match status" value="1"/>
</dbReference>
<dbReference type="SUPFAM" id="SSF56507">
    <property type="entry name" value="Methionine synthase activation domain-like"/>
    <property type="match status" value="1"/>
</dbReference>
<dbReference type="RefSeq" id="WP_100786569.1">
    <property type="nucleotide sequence ID" value="NZ_NPDU01000003.1"/>
</dbReference>
<feature type="binding site" evidence="22 24">
    <location>
        <position position="319"/>
    </location>
    <ligand>
        <name>Zn(2+)</name>
        <dbReference type="ChEBI" id="CHEBI:29105"/>
    </ligand>
</feature>
<dbReference type="InterPro" id="IPR004223">
    <property type="entry name" value="VitB12-dep_Met_synth_activ_dom"/>
</dbReference>
<dbReference type="InterPro" id="IPR050554">
    <property type="entry name" value="Met_Synthase/Corrinoid"/>
</dbReference>
<evidence type="ECO:0000259" key="26">
    <source>
        <dbReference type="PROSITE" id="PS50972"/>
    </source>
</evidence>
<keyword evidence="17 21" id="KW-0170">Cobalt</keyword>
<evidence type="ECO:0000256" key="18">
    <source>
        <dbReference type="ARBA" id="ARBA00025552"/>
    </source>
</evidence>
<feature type="binding site" evidence="22 24">
    <location>
        <position position="318"/>
    </location>
    <ligand>
        <name>Zn(2+)</name>
        <dbReference type="ChEBI" id="CHEBI:29105"/>
    </ligand>
</feature>
<feature type="domain" description="B12-binding" evidence="28">
    <location>
        <begin position="755"/>
        <end position="890"/>
    </location>
</feature>
<evidence type="ECO:0000256" key="5">
    <source>
        <dbReference type="ARBA" id="ARBA00010398"/>
    </source>
</evidence>
<dbReference type="GO" id="GO:0031419">
    <property type="term" value="F:cobalamin binding"/>
    <property type="evidence" value="ECO:0007669"/>
    <property type="project" value="UniProtKB-UniRule"/>
</dbReference>
<dbReference type="PIRSF" id="PIRSF000381">
    <property type="entry name" value="MetH"/>
    <property type="match status" value="1"/>
</dbReference>
<keyword evidence="15 21" id="KW-0862">Zinc</keyword>
<evidence type="ECO:0000256" key="20">
    <source>
        <dbReference type="NCBIfam" id="TIGR02082"/>
    </source>
</evidence>
<name>A0A2M9YLT3_9LEPT</name>
<dbReference type="Gene3D" id="3.10.196.10">
    <property type="entry name" value="Vitamin B12-dependent methionine synthase, activation domain"/>
    <property type="match status" value="1"/>
</dbReference>
<dbReference type="InterPro" id="IPR003726">
    <property type="entry name" value="HCY_dom"/>
</dbReference>
<dbReference type="NCBIfam" id="NF007024">
    <property type="entry name" value="PRK09490.1"/>
    <property type="match status" value="1"/>
</dbReference>
<evidence type="ECO:0000256" key="9">
    <source>
        <dbReference type="ARBA" id="ARBA00022605"/>
    </source>
</evidence>
<dbReference type="PANTHER" id="PTHR45833:SF1">
    <property type="entry name" value="METHIONINE SYNTHASE"/>
    <property type="match status" value="1"/>
</dbReference>
<dbReference type="SUPFAM" id="SSF51717">
    <property type="entry name" value="Dihydropteroate synthetase-like"/>
    <property type="match status" value="1"/>
</dbReference>
<dbReference type="GO" id="GO:0050667">
    <property type="term" value="P:homocysteine metabolic process"/>
    <property type="evidence" value="ECO:0007669"/>
    <property type="project" value="TreeGrafter"/>
</dbReference>
<comment type="cofactor">
    <cofactor evidence="3 21 22">
        <name>methylcob(III)alamin</name>
        <dbReference type="ChEBI" id="CHEBI:28115"/>
    </cofactor>
</comment>
<evidence type="ECO:0000256" key="23">
    <source>
        <dbReference type="PIRSR" id="PIRSR000381-2"/>
    </source>
</evidence>
<evidence type="ECO:0000256" key="7">
    <source>
        <dbReference type="ARBA" id="ARBA00013998"/>
    </source>
</evidence>
<dbReference type="PROSITE" id="PS50970">
    <property type="entry name" value="HCY"/>
    <property type="match status" value="1"/>
</dbReference>
<keyword evidence="14" id="KW-0677">Repeat</keyword>
<keyword evidence="9 21" id="KW-0028">Amino-acid biosynthesis</keyword>
<dbReference type="PROSITE" id="PS51332">
    <property type="entry name" value="B12_BINDING"/>
    <property type="match status" value="1"/>
</dbReference>
<keyword evidence="8 21" id="KW-0489">Methyltransferase</keyword>
<organism evidence="30 33">
    <name type="scientific">Leptospira adleri</name>
    <dbReference type="NCBI Taxonomy" id="2023186"/>
    <lineage>
        <taxon>Bacteria</taxon>
        <taxon>Pseudomonadati</taxon>
        <taxon>Spirochaetota</taxon>
        <taxon>Spirochaetia</taxon>
        <taxon>Leptospirales</taxon>
        <taxon>Leptospiraceae</taxon>
        <taxon>Leptospira</taxon>
    </lineage>
</organism>
<feature type="domain" description="B12-binding N-terminal" evidence="29">
    <location>
        <begin position="656"/>
        <end position="750"/>
    </location>
</feature>
<evidence type="ECO:0000313" key="32">
    <source>
        <dbReference type="Proteomes" id="UP000232149"/>
    </source>
</evidence>
<comment type="caution">
    <text evidence="30">The sequence shown here is derived from an EMBL/GenBank/DDBJ whole genome shotgun (WGS) entry which is preliminary data.</text>
</comment>
<feature type="domain" description="Pterin-binding" evidence="26">
    <location>
        <begin position="364"/>
        <end position="629"/>
    </location>
</feature>
<protein>
    <recommendedName>
        <fullName evidence="7 20">Methionine synthase</fullName>
        <ecNumber evidence="6 20">2.1.1.13</ecNumber>
    </recommendedName>
    <alternativeName>
        <fullName evidence="19 21">5-methyltetrahydrofolate--homocysteine methyltransferase</fullName>
    </alternativeName>
</protein>
<dbReference type="EC" id="2.1.1.13" evidence="6 20"/>
<comment type="function">
    <text evidence="18 21">Catalyzes the transfer of a methyl group from methyl-cobalamin to homocysteine, yielding enzyme-bound cob(I)alamin and methionine. Subsequently, remethylates the cofactor using methyltetrahydrofolate.</text>
</comment>
<dbReference type="InterPro" id="IPR036724">
    <property type="entry name" value="Cobalamin-bd_sf"/>
</dbReference>
<dbReference type="GO" id="GO:0008705">
    <property type="term" value="F:methionine synthase activity"/>
    <property type="evidence" value="ECO:0007669"/>
    <property type="project" value="UniProtKB-UniRule"/>
</dbReference>
<dbReference type="FunFam" id="3.20.20.20:FF:000002">
    <property type="entry name" value="Methionine synthase"/>
    <property type="match status" value="1"/>
</dbReference>
<dbReference type="Gene3D" id="3.20.20.330">
    <property type="entry name" value="Homocysteine-binding-like domain"/>
    <property type="match status" value="1"/>
</dbReference>
<accession>A0A2M9YLT3</accession>
<dbReference type="GO" id="GO:0046653">
    <property type="term" value="P:tetrahydrofolate metabolic process"/>
    <property type="evidence" value="ECO:0007669"/>
    <property type="project" value="TreeGrafter"/>
</dbReference>
<dbReference type="UniPathway" id="UPA00051">
    <property type="reaction ID" value="UER00081"/>
</dbReference>
<evidence type="ECO:0000256" key="11">
    <source>
        <dbReference type="ARBA" id="ARBA00022679"/>
    </source>
</evidence>
<evidence type="ECO:0000256" key="1">
    <source>
        <dbReference type="ARBA" id="ARBA00001700"/>
    </source>
</evidence>
<comment type="pathway">
    <text evidence="4 21">Amino-acid biosynthesis; L-methionine biosynthesis via de novo pathway; L-methionine from L-homocysteine (MetH route): step 1/1.</text>
</comment>
<dbReference type="InterPro" id="IPR033706">
    <property type="entry name" value="Met_synthase_B12-bd"/>
</dbReference>
<dbReference type="InterPro" id="IPR036594">
    <property type="entry name" value="Meth_synthase_dom"/>
</dbReference>
<evidence type="ECO:0000313" key="31">
    <source>
        <dbReference type="EMBL" id="PJZ63648.1"/>
    </source>
</evidence>
<feature type="binding site" evidence="23">
    <location>
        <position position="813"/>
    </location>
    <ligand>
        <name>methylcob(III)alamin</name>
        <dbReference type="ChEBI" id="CHEBI:28115"/>
    </ligand>
</feature>
<dbReference type="GO" id="GO:0005829">
    <property type="term" value="C:cytosol"/>
    <property type="evidence" value="ECO:0007669"/>
    <property type="project" value="TreeGrafter"/>
</dbReference>
<evidence type="ECO:0000313" key="30">
    <source>
        <dbReference type="EMBL" id="PJZ52477.1"/>
    </source>
</evidence>
<feature type="binding site" evidence="23">
    <location>
        <position position="817"/>
    </location>
    <ligand>
        <name>methylcob(III)alamin</name>
        <dbReference type="ChEBI" id="CHEBI:28115"/>
    </ligand>
</feature>
<feature type="binding site" evidence="23">
    <location>
        <position position="700"/>
    </location>
    <ligand>
        <name>methylcob(III)alamin</name>
        <dbReference type="ChEBI" id="CHEBI:28115"/>
    </ligand>
</feature>
<feature type="binding site" evidence="23">
    <location>
        <position position="1147"/>
    </location>
    <ligand>
        <name>S-adenosyl-L-methionine</name>
        <dbReference type="ChEBI" id="CHEBI:59789"/>
    </ligand>
</feature>
<dbReference type="InterPro" id="IPR036589">
    <property type="entry name" value="HCY_dom_sf"/>
</dbReference>
<evidence type="ECO:0000256" key="10">
    <source>
        <dbReference type="ARBA" id="ARBA00022628"/>
    </source>
</evidence>
<sequence length="1246" mass="138444">MTQKAQNYTNPKAKELISLLEKQILVIDGAMGTMIQRFPLTEDDFRGDVLKNHPHPLKGNNELLCLTRPDVIEAIHVKFLESGANILETNTFSSNQVSQGDYKTEFLVADLNKAAVKCARNAIEKFQKTNPTHPCFLAGAIGPTTRTATLSPDVNNPAFRAVTFDELVATFYEQARALVESGVDLLLPETNIDTLNLKAAIFAIEQVFEDLKVRIPVCLSVTITDASGRTLSGQTVEAFYNSIAHAKPLSVGINCALGADEMRPYIEELSRVSSCMISCYPNAGLPNAFGGYDQTPEEFGKYIQEFASAGWLNIAGGCCGTTPEHIAAAAKAVQGKKPRVIPEIPEVTRLSGLEPLNITPDKGFLLVGERTNVTGSPRFKKLIIEGNFEEAVSVALQQVEAGANVIDINFDEALLDGEASMRHFLNLIAGEPDIAKVPFMIDSSKWSVLEEGLKCIQGKPIVNSISLKEGEEKFLEHARKIQRYGAAAIVMAFDEQGQAATKDEKVRICKRAYDLLVTKADFNPVDIIFDPNILTVATGIEEHNNYAMDFIDAIREIKKLCPGAKVSGGLSNVSFSFRGNNPVREAMHSVFLYYAIQAGMDMAIVNAGMLAVYEEIPKDLLEYVEDVILNRRPDATERLVEFAESVKSGDKAEKKEETWREGTSVEERLSHALVKGIVEYIDQDTEEARLKYGRPLTVIEGPLMDGMKIVGELFGAGKMFLPQVVKSARVMKKSVAYLLPFMEEEKKNNQDDSSRPKFLIATVKGDVHDIGKNIVGVVLACNNYEVIDLGVMVPADKILEEARKHNASIIGLSGLITPSLDEMVHVAAEMKRTGFEVPLLIGGATTSSAHTAVKIAPAYDQPVVHVVDASRVVNVVNQLLHPDLIEDYTKKIKEDQLAARENYFNTRAERKLVSLDQARENKETIDWSTSRIDKPAFVGIKVFDEEVSLETLIPFIDWTPFFTAWELKGRYPAILESETTGKQARELFADAQKLMKRITEGKLFKTKGVIGIFPANSVDDDIEVYEDETRSKLLTVFHTLRQQIQKEDATEPNYCLADYVAPKESGRIDYIGGFAVTTGHGVEEFAKEFEKNLDDYNSIMAKALGDRFAEAFAEYIHFKVRKEYWGYAKDENLSPEDLIRERYRGIRPAAGYPASPDHTEKRVLFDLLQAEKNTGITLTEHFAMWPASSVSGLYFAHPQSKYFAVAKINRDQIEDYAKRKGFTIEETERWLAPNLAYDPLAISIAR</sequence>
<evidence type="ECO:0000259" key="28">
    <source>
        <dbReference type="PROSITE" id="PS51332"/>
    </source>
</evidence>
<dbReference type="SMART" id="SM01018">
    <property type="entry name" value="B12-binding_2"/>
    <property type="match status" value="1"/>
</dbReference>
<evidence type="ECO:0000259" key="25">
    <source>
        <dbReference type="PROSITE" id="PS50970"/>
    </source>
</evidence>
<evidence type="ECO:0000256" key="13">
    <source>
        <dbReference type="ARBA" id="ARBA00022723"/>
    </source>
</evidence>
<dbReference type="AlphaFoldDB" id="A0A2M9YLT3"/>
<proteinExistence type="inferred from homology"/>
<dbReference type="EMBL" id="NPDU01000003">
    <property type="protein sequence ID" value="PJZ63648.1"/>
    <property type="molecule type" value="Genomic_DNA"/>
</dbReference>
<keyword evidence="10 21" id="KW-0846">Cobalamin</keyword>
<dbReference type="Pfam" id="PF02574">
    <property type="entry name" value="S-methyl_trans"/>
    <property type="match status" value="1"/>
</dbReference>
<feature type="domain" description="AdoMet activation" evidence="27">
    <location>
        <begin position="906"/>
        <end position="1240"/>
    </location>
</feature>
<dbReference type="GO" id="GO:0032259">
    <property type="term" value="P:methylation"/>
    <property type="evidence" value="ECO:0007669"/>
    <property type="project" value="UniProtKB-KW"/>
</dbReference>
<evidence type="ECO:0000256" key="3">
    <source>
        <dbReference type="ARBA" id="ARBA00001956"/>
    </source>
</evidence>
<dbReference type="Proteomes" id="UP000232188">
    <property type="component" value="Unassembled WGS sequence"/>
</dbReference>
<keyword evidence="12 21" id="KW-0949">S-adenosyl-L-methionine</keyword>
<evidence type="ECO:0000259" key="27">
    <source>
        <dbReference type="PROSITE" id="PS50974"/>
    </source>
</evidence>
<keyword evidence="16 21" id="KW-0486">Methionine biosynthesis</keyword>
<dbReference type="Gene3D" id="3.20.20.20">
    <property type="entry name" value="Dihydropteroate synthase-like"/>
    <property type="match status" value="1"/>
</dbReference>
<evidence type="ECO:0000313" key="33">
    <source>
        <dbReference type="Proteomes" id="UP000232188"/>
    </source>
</evidence>
<feature type="binding site" evidence="22 24">
    <location>
        <position position="255"/>
    </location>
    <ligand>
        <name>Zn(2+)</name>
        <dbReference type="ChEBI" id="CHEBI:29105"/>
    </ligand>
</feature>